<protein>
    <recommendedName>
        <fullName evidence="3">UDP-N-acetylmuramate--alanine ligase</fullName>
    </recommendedName>
</protein>
<reference evidence="1 2" key="1">
    <citation type="submission" date="2018-04" db="EMBL/GenBank/DDBJ databases">
        <title>Massilia violaceinigra sp. nov., a novel purple-pigmented bacterium isolated from Tianshan glacier, Xinjiang, China.</title>
        <authorList>
            <person name="Wang H."/>
        </authorList>
    </citation>
    <scope>NUCLEOTIDE SEQUENCE [LARGE SCALE GENOMIC DNA]</scope>
    <source>
        <strain evidence="1 2">B448-2</strain>
    </source>
</reference>
<comment type="caution">
    <text evidence="1">The sequence shown here is derived from an EMBL/GenBank/DDBJ whole genome shotgun (WGS) entry which is preliminary data.</text>
</comment>
<name>A0A2U2I6B6_9BURK</name>
<dbReference type="EMBL" id="PXWF02000037">
    <property type="protein sequence ID" value="PWF55282.1"/>
    <property type="molecule type" value="Genomic_DNA"/>
</dbReference>
<sequence>MMPSPNDDPHLLRAQIAAAAARLVARDGADFGSAKRKAARQVLGAAPPNADLLPDNAEIEDALRQYQALFQGDTQPARLLQLRTVALEVMEALAEFSPHLTGAVLGGTAGAHDDIHLQLFADSAKEVEIFLLNRQVVIDISETPHFKGRGHPDVETVSFLWRKEGVRAELYELGDLRGARRLRADGRPARADAAAVRALLAEPTSNSPDDSTERK</sequence>
<dbReference type="AlphaFoldDB" id="A0A2U2I6B6"/>
<gene>
    <name evidence="1" type="ORF">C7C56_002640</name>
</gene>
<dbReference type="OrthoDB" id="9157371at2"/>
<evidence type="ECO:0008006" key="3">
    <source>
        <dbReference type="Google" id="ProtNLM"/>
    </source>
</evidence>
<dbReference type="RefSeq" id="WP_106755950.1">
    <property type="nucleotide sequence ID" value="NZ_PXWF02000037.1"/>
</dbReference>
<organism evidence="1 2">
    <name type="scientific">Massilia glaciei</name>
    <dbReference type="NCBI Taxonomy" id="1524097"/>
    <lineage>
        <taxon>Bacteria</taxon>
        <taxon>Pseudomonadati</taxon>
        <taxon>Pseudomonadota</taxon>
        <taxon>Betaproteobacteria</taxon>
        <taxon>Burkholderiales</taxon>
        <taxon>Oxalobacteraceae</taxon>
        <taxon>Telluria group</taxon>
        <taxon>Massilia</taxon>
    </lineage>
</organism>
<dbReference type="Proteomes" id="UP000241421">
    <property type="component" value="Unassembled WGS sequence"/>
</dbReference>
<proteinExistence type="predicted"/>
<evidence type="ECO:0000313" key="1">
    <source>
        <dbReference type="EMBL" id="PWF55282.1"/>
    </source>
</evidence>
<evidence type="ECO:0000313" key="2">
    <source>
        <dbReference type="Proteomes" id="UP000241421"/>
    </source>
</evidence>
<accession>A0A2U2I6B6</accession>
<keyword evidence="2" id="KW-1185">Reference proteome</keyword>